<evidence type="ECO:0000256" key="3">
    <source>
        <dbReference type="ARBA" id="ARBA00022801"/>
    </source>
</evidence>
<organism evidence="6 7">
    <name type="scientific">Senegalia massiliensis</name>
    <dbReference type="NCBI Taxonomy" id="1720316"/>
    <lineage>
        <taxon>Bacteria</taxon>
        <taxon>Bacillati</taxon>
        <taxon>Bacillota</taxon>
        <taxon>Clostridia</taxon>
        <taxon>Eubacteriales</taxon>
        <taxon>Clostridiaceae</taxon>
        <taxon>Senegalia</taxon>
    </lineage>
</organism>
<keyword evidence="4" id="KW-0342">GTP-binding</keyword>
<gene>
    <name evidence="6" type="primary">meaB</name>
    <name evidence="6" type="ORF">D3Z33_11670</name>
</gene>
<comment type="caution">
    <text evidence="6">The sequence shown here is derived from an EMBL/GenBank/DDBJ whole genome shotgun (WGS) entry which is preliminary data.</text>
</comment>
<evidence type="ECO:0000313" key="6">
    <source>
        <dbReference type="EMBL" id="NBI07508.1"/>
    </source>
</evidence>
<dbReference type="PANTHER" id="PTHR43087:SF1">
    <property type="entry name" value="LAO_AO TRANSPORT SYSTEM ATPASE"/>
    <property type="match status" value="1"/>
</dbReference>
<accession>A0A845R1U6</accession>
<dbReference type="OrthoDB" id="9778292at2"/>
<dbReference type="CDD" id="cd03114">
    <property type="entry name" value="MMAA-like"/>
    <property type="match status" value="1"/>
</dbReference>
<evidence type="ECO:0000256" key="4">
    <source>
        <dbReference type="ARBA" id="ARBA00023134"/>
    </source>
</evidence>
<dbReference type="InterPro" id="IPR005129">
    <property type="entry name" value="GTPase_ArgK"/>
</dbReference>
<sequence>MLDLVKKLLEGDKRACARAITKAENNEKGALEILKEIYKYTGNAHIVGITGPPGGGKSTLTYRLSKELSDKGKKVGIIAIDPTSPFTGGSILGDRIRMNKLSTDPNVFIRSMGTRGHLGGLSKATYGAIKIFDAFGCDYIFIETVGVGQSEVDIVKTADTVVMVMVPGLGDDIQAIKAGIMEIADIFAINKSDLDGAERTTGEIKMMVEMDNSDKKPPILNVIASQNEGIEDLVKEIICHKEYLVSSGELEGKRTERLRSEIIDLVEQEIKSRIFNDRDIYNLLDNILKDVYNKEVDPYSAKDELFNAII</sequence>
<keyword evidence="7" id="KW-1185">Reference proteome</keyword>
<dbReference type="AlphaFoldDB" id="A0A845R1U6"/>
<comment type="similarity">
    <text evidence="1">Belongs to the SIMIBI class G3E GTPase family. ArgK/MeaB subfamily.</text>
</comment>
<dbReference type="GO" id="GO:0003924">
    <property type="term" value="F:GTPase activity"/>
    <property type="evidence" value="ECO:0007669"/>
    <property type="project" value="InterPro"/>
</dbReference>
<keyword evidence="5" id="KW-0143">Chaperone</keyword>
<dbReference type="SUPFAM" id="SSF52540">
    <property type="entry name" value="P-loop containing nucleoside triphosphate hydrolases"/>
    <property type="match status" value="1"/>
</dbReference>
<dbReference type="PANTHER" id="PTHR43087">
    <property type="entry name" value="LYSINE/ARGININE/ORNITHINE TRANSPORT SYSTEM KINASE"/>
    <property type="match status" value="1"/>
</dbReference>
<dbReference type="InterPro" id="IPR027417">
    <property type="entry name" value="P-loop_NTPase"/>
</dbReference>
<dbReference type="InterPro" id="IPR052040">
    <property type="entry name" value="GTPase/Isobutyryl-CoA_mutase"/>
</dbReference>
<evidence type="ECO:0000256" key="2">
    <source>
        <dbReference type="ARBA" id="ARBA00022741"/>
    </source>
</evidence>
<evidence type="ECO:0000256" key="1">
    <source>
        <dbReference type="ARBA" id="ARBA00009625"/>
    </source>
</evidence>
<reference evidence="6 7" key="1">
    <citation type="submission" date="2018-08" db="EMBL/GenBank/DDBJ databases">
        <title>Murine metabolic-syndrome-specific gut microbial biobank.</title>
        <authorList>
            <person name="Liu C."/>
        </authorList>
    </citation>
    <scope>NUCLEOTIDE SEQUENCE [LARGE SCALE GENOMIC DNA]</scope>
    <source>
        <strain evidence="6 7">583</strain>
    </source>
</reference>
<protein>
    <submittedName>
        <fullName evidence="6">Methylmalonyl Co-A mutase-associated GTPase MeaB</fullName>
    </submittedName>
</protein>
<keyword evidence="3" id="KW-0378">Hydrolase</keyword>
<name>A0A845R1U6_9CLOT</name>
<dbReference type="Gene3D" id="3.40.50.300">
    <property type="entry name" value="P-loop containing nucleotide triphosphate hydrolases"/>
    <property type="match status" value="1"/>
</dbReference>
<proteinExistence type="inferred from homology"/>
<keyword evidence="2" id="KW-0547">Nucleotide-binding</keyword>
<dbReference type="NCBIfam" id="TIGR00750">
    <property type="entry name" value="lao"/>
    <property type="match status" value="1"/>
</dbReference>
<evidence type="ECO:0000313" key="7">
    <source>
        <dbReference type="Proteomes" id="UP000467132"/>
    </source>
</evidence>
<dbReference type="Proteomes" id="UP000467132">
    <property type="component" value="Unassembled WGS sequence"/>
</dbReference>
<dbReference type="GO" id="GO:0005525">
    <property type="term" value="F:GTP binding"/>
    <property type="evidence" value="ECO:0007669"/>
    <property type="project" value="UniProtKB-KW"/>
</dbReference>
<dbReference type="Pfam" id="PF03308">
    <property type="entry name" value="MeaB"/>
    <property type="match status" value="1"/>
</dbReference>
<evidence type="ECO:0000256" key="5">
    <source>
        <dbReference type="ARBA" id="ARBA00023186"/>
    </source>
</evidence>
<dbReference type="EMBL" id="QXXA01000012">
    <property type="protein sequence ID" value="NBI07508.1"/>
    <property type="molecule type" value="Genomic_DNA"/>
</dbReference>